<keyword evidence="4" id="KW-0564">Palmitate</keyword>
<protein>
    <submittedName>
        <fullName evidence="9">Lipoprotein</fullName>
    </submittedName>
</protein>
<evidence type="ECO:0000313" key="10">
    <source>
        <dbReference type="Proteomes" id="UP001203284"/>
    </source>
</evidence>
<keyword evidence="6 9" id="KW-0449">Lipoprotein</keyword>
<evidence type="ECO:0000256" key="2">
    <source>
        <dbReference type="ARBA" id="ARBA00022729"/>
    </source>
</evidence>
<dbReference type="NCBIfam" id="NF047847">
    <property type="entry name" value="SS_mature_LptM"/>
    <property type="match status" value="1"/>
</dbReference>
<dbReference type="PROSITE" id="PS51257">
    <property type="entry name" value="PROKAR_LIPOPROTEIN"/>
    <property type="match status" value="1"/>
</dbReference>
<evidence type="ECO:0000256" key="6">
    <source>
        <dbReference type="ARBA" id="ARBA00023288"/>
    </source>
</evidence>
<evidence type="ECO:0000256" key="5">
    <source>
        <dbReference type="ARBA" id="ARBA00023237"/>
    </source>
</evidence>
<organism evidence="9 10">
    <name type="scientific">Ancylobacter crimeensis</name>
    <dbReference type="NCBI Taxonomy" id="2579147"/>
    <lineage>
        <taxon>Bacteria</taxon>
        <taxon>Pseudomonadati</taxon>
        <taxon>Pseudomonadota</taxon>
        <taxon>Alphaproteobacteria</taxon>
        <taxon>Hyphomicrobiales</taxon>
        <taxon>Xanthobacteraceae</taxon>
        <taxon>Ancylobacter</taxon>
    </lineage>
</organism>
<keyword evidence="3" id="KW-0472">Membrane</keyword>
<keyword evidence="2 8" id="KW-0732">Signal</keyword>
<feature type="region of interest" description="Disordered" evidence="7">
    <location>
        <begin position="28"/>
        <end position="68"/>
    </location>
</feature>
<dbReference type="InterPro" id="IPR032831">
    <property type="entry name" value="LptM_cons"/>
</dbReference>
<evidence type="ECO:0000313" key="9">
    <source>
        <dbReference type="EMBL" id="MCK0197846.1"/>
    </source>
</evidence>
<evidence type="ECO:0000256" key="8">
    <source>
        <dbReference type="SAM" id="SignalP"/>
    </source>
</evidence>
<evidence type="ECO:0000256" key="3">
    <source>
        <dbReference type="ARBA" id="ARBA00023136"/>
    </source>
</evidence>
<feature type="signal peptide" evidence="8">
    <location>
        <begin position="1"/>
        <end position="23"/>
    </location>
</feature>
<sequence>MPRPASCRVPRILALAMMLGAAAALGGCGVKGPLEPPPGSVQPGPDGKPGKDPGIQKPHKPFLLDPLL</sequence>
<evidence type="ECO:0000256" key="7">
    <source>
        <dbReference type="SAM" id="MobiDB-lite"/>
    </source>
</evidence>
<comment type="caution">
    <text evidence="9">The sequence shown here is derived from an EMBL/GenBank/DDBJ whole genome shotgun (WGS) entry which is preliminary data.</text>
</comment>
<dbReference type="RefSeq" id="WP_247029750.1">
    <property type="nucleotide sequence ID" value="NZ_JALKCH010000008.1"/>
</dbReference>
<reference evidence="9 10" key="1">
    <citation type="submission" date="2022-04" db="EMBL/GenBank/DDBJ databases">
        <authorList>
            <person name="Grouzdev D.S."/>
            <person name="Pantiukh K.S."/>
            <person name="Krutkina M.S."/>
        </authorList>
    </citation>
    <scope>NUCLEOTIDE SEQUENCE [LARGE SCALE GENOMIC DNA]</scope>
    <source>
        <strain evidence="9 10">6x-1</strain>
    </source>
</reference>
<accession>A0ABT0DD03</accession>
<dbReference type="Pfam" id="PF13627">
    <property type="entry name" value="LptM_cons"/>
    <property type="match status" value="1"/>
</dbReference>
<feature type="chain" id="PRO_5045169454" evidence="8">
    <location>
        <begin position="24"/>
        <end position="68"/>
    </location>
</feature>
<keyword evidence="10" id="KW-1185">Reference proteome</keyword>
<evidence type="ECO:0000256" key="4">
    <source>
        <dbReference type="ARBA" id="ARBA00023139"/>
    </source>
</evidence>
<dbReference type="Proteomes" id="UP001203284">
    <property type="component" value="Unassembled WGS sequence"/>
</dbReference>
<dbReference type="EMBL" id="JALKCH010000008">
    <property type="protein sequence ID" value="MCK0197846.1"/>
    <property type="molecule type" value="Genomic_DNA"/>
</dbReference>
<keyword evidence="5" id="KW-0998">Cell outer membrane</keyword>
<evidence type="ECO:0000256" key="1">
    <source>
        <dbReference type="ARBA" id="ARBA00004459"/>
    </source>
</evidence>
<proteinExistence type="predicted"/>
<gene>
    <name evidence="9" type="ORF">MWN34_13105</name>
</gene>
<name>A0ABT0DD03_9HYPH</name>
<comment type="subcellular location">
    <subcellularLocation>
        <location evidence="1">Cell outer membrane</location>
        <topology evidence="1">Lipid-anchor</topology>
    </subcellularLocation>
</comment>